<name>A0A6P9EUM2_JUGRE</name>
<dbReference type="AlphaFoldDB" id="A0A6P9EUM2"/>
<evidence type="ECO:0000313" key="4">
    <source>
        <dbReference type="RefSeq" id="XP_035550907.1"/>
    </source>
</evidence>
<feature type="compositionally biased region" description="Polar residues" evidence="1">
    <location>
        <begin position="1"/>
        <end position="10"/>
    </location>
</feature>
<keyword evidence="2" id="KW-1185">Reference proteome</keyword>
<sequence>MQVIVNISPNRQEHTNKRDDGHVLPRDHDQEPKKSFVGWDQEYSSSTTIDQGKSNIMGSEMKSMRKPGEESLVVRQEYLSDNVVERDTKPKPVVGNPTGYDYFLSSKRECSTTGVLGEETSTKMICCQQRRKKVAEVLQKMSWTALHGQVLHLKRRRKRPPPFL</sequence>
<evidence type="ECO:0000256" key="1">
    <source>
        <dbReference type="SAM" id="MobiDB-lite"/>
    </source>
</evidence>
<dbReference type="Proteomes" id="UP000235220">
    <property type="component" value="Chromosome 10"/>
</dbReference>
<evidence type="ECO:0000313" key="2">
    <source>
        <dbReference type="Proteomes" id="UP000235220"/>
    </source>
</evidence>
<dbReference type="KEGG" id="jre:108989115"/>
<protein>
    <submittedName>
        <fullName evidence="3 4">Uncharacterized protein LOC108989115</fullName>
    </submittedName>
</protein>
<dbReference type="RefSeq" id="XP_035550906.1">
    <property type="nucleotide sequence ID" value="XM_035695013.1"/>
</dbReference>
<organism evidence="2 3">
    <name type="scientific">Juglans regia</name>
    <name type="common">English walnut</name>
    <dbReference type="NCBI Taxonomy" id="51240"/>
    <lineage>
        <taxon>Eukaryota</taxon>
        <taxon>Viridiplantae</taxon>
        <taxon>Streptophyta</taxon>
        <taxon>Embryophyta</taxon>
        <taxon>Tracheophyta</taxon>
        <taxon>Spermatophyta</taxon>
        <taxon>Magnoliopsida</taxon>
        <taxon>eudicotyledons</taxon>
        <taxon>Gunneridae</taxon>
        <taxon>Pentapetalae</taxon>
        <taxon>rosids</taxon>
        <taxon>fabids</taxon>
        <taxon>Fagales</taxon>
        <taxon>Juglandaceae</taxon>
        <taxon>Juglans</taxon>
    </lineage>
</organism>
<evidence type="ECO:0000313" key="3">
    <source>
        <dbReference type="RefSeq" id="XP_035550906.1"/>
    </source>
</evidence>
<feature type="compositionally biased region" description="Basic and acidic residues" evidence="1">
    <location>
        <begin position="11"/>
        <end position="34"/>
    </location>
</feature>
<reference evidence="3 4" key="1">
    <citation type="submission" date="2025-04" db="UniProtKB">
        <authorList>
            <consortium name="RefSeq"/>
        </authorList>
    </citation>
    <scope>IDENTIFICATION</scope>
    <source>
        <tissue evidence="3 4">Leaves</tissue>
    </source>
</reference>
<proteinExistence type="predicted"/>
<feature type="region of interest" description="Disordered" evidence="1">
    <location>
        <begin position="1"/>
        <end position="35"/>
    </location>
</feature>
<accession>A0A6P9EUM2</accession>
<dbReference type="GeneID" id="108989115"/>
<dbReference type="RefSeq" id="XP_035550907.1">
    <property type="nucleotide sequence ID" value="XM_035695014.1"/>
</dbReference>
<gene>
    <name evidence="3 4" type="primary">LOC108989115</name>
</gene>